<dbReference type="InterPro" id="IPR018060">
    <property type="entry name" value="HTH_AraC"/>
</dbReference>
<sequence>MYQPIPPHHLFHQAYEEKIHYKETVLPVLADVLVCMWESISFDFSGTVTDVIIADGCIDLIVNVLEQSVFYTGSSKTDFNFLSRFPEHYIGFRLKPGAFSALTGREATAAMDQVLFIEEVDVGFDTTHLFALTIEEMKESLISYLSGLAKCISSTEYIQLFEKLYIKKLASPQALYEYMRLSPRHVQRLFKKHYGLTPQLALSTIKFHHSLTILLKQPADRRELVGNYYDQSHFINEFKKNIGLTPIEFVKLSEQRKMSLLSNTLLT</sequence>
<dbReference type="PANTHER" id="PTHR46796:SF13">
    <property type="entry name" value="HTH-TYPE TRANSCRIPTIONAL ACTIVATOR RHAS"/>
    <property type="match status" value="1"/>
</dbReference>
<dbReference type="OrthoDB" id="323290at2"/>
<dbReference type="SMART" id="SM00342">
    <property type="entry name" value="HTH_ARAC"/>
    <property type="match status" value="1"/>
</dbReference>
<evidence type="ECO:0000256" key="3">
    <source>
        <dbReference type="ARBA" id="ARBA00023163"/>
    </source>
</evidence>
<organism evidence="5 6">
    <name type="scientific">Enterococcus mundtii</name>
    <dbReference type="NCBI Taxonomy" id="53346"/>
    <lineage>
        <taxon>Bacteria</taxon>
        <taxon>Bacillati</taxon>
        <taxon>Bacillota</taxon>
        <taxon>Bacilli</taxon>
        <taxon>Lactobacillales</taxon>
        <taxon>Enterococcaceae</taxon>
        <taxon>Enterococcus</taxon>
    </lineage>
</organism>
<evidence type="ECO:0000256" key="1">
    <source>
        <dbReference type="ARBA" id="ARBA00023015"/>
    </source>
</evidence>
<dbReference type="Gene3D" id="1.10.10.60">
    <property type="entry name" value="Homeodomain-like"/>
    <property type="match status" value="1"/>
</dbReference>
<gene>
    <name evidence="5" type="ORF">BTN92_06130</name>
</gene>
<dbReference type="PANTHER" id="PTHR46796">
    <property type="entry name" value="HTH-TYPE TRANSCRIPTIONAL ACTIVATOR RHAS-RELATED"/>
    <property type="match status" value="1"/>
</dbReference>
<dbReference type="EMBL" id="MSTR01000004">
    <property type="protein sequence ID" value="ONN43877.1"/>
    <property type="molecule type" value="Genomic_DNA"/>
</dbReference>
<dbReference type="InterPro" id="IPR046532">
    <property type="entry name" value="DUF6597"/>
</dbReference>
<dbReference type="GO" id="GO:0003700">
    <property type="term" value="F:DNA-binding transcription factor activity"/>
    <property type="evidence" value="ECO:0007669"/>
    <property type="project" value="InterPro"/>
</dbReference>
<dbReference type="Pfam" id="PF20240">
    <property type="entry name" value="DUF6597"/>
    <property type="match status" value="1"/>
</dbReference>
<dbReference type="Proteomes" id="UP000189299">
    <property type="component" value="Unassembled WGS sequence"/>
</dbReference>
<evidence type="ECO:0000313" key="5">
    <source>
        <dbReference type="EMBL" id="ONN43877.1"/>
    </source>
</evidence>
<dbReference type="STRING" id="53346.A5802_000507"/>
<dbReference type="AlphaFoldDB" id="A0A1V2ULG8"/>
<keyword evidence="3" id="KW-0804">Transcription</keyword>
<dbReference type="PROSITE" id="PS01124">
    <property type="entry name" value="HTH_ARAC_FAMILY_2"/>
    <property type="match status" value="1"/>
</dbReference>
<evidence type="ECO:0000259" key="4">
    <source>
        <dbReference type="PROSITE" id="PS01124"/>
    </source>
</evidence>
<keyword evidence="2" id="KW-0238">DNA-binding</keyword>
<feature type="domain" description="HTH araC/xylS-type" evidence="4">
    <location>
        <begin position="155"/>
        <end position="252"/>
    </location>
</feature>
<reference evidence="5 6" key="1">
    <citation type="submission" date="2016-12" db="EMBL/GenBank/DDBJ databases">
        <authorList>
            <person name="Song W.-J."/>
            <person name="Kurnit D.M."/>
        </authorList>
    </citation>
    <scope>NUCLEOTIDE SEQUENCE [LARGE SCALE GENOMIC DNA]</scope>
    <source>
        <strain evidence="5 6">CGB1038-1_S1</strain>
    </source>
</reference>
<protein>
    <recommendedName>
        <fullName evidence="4">HTH araC/xylS-type domain-containing protein</fullName>
    </recommendedName>
</protein>
<dbReference type="GO" id="GO:0043565">
    <property type="term" value="F:sequence-specific DNA binding"/>
    <property type="evidence" value="ECO:0007669"/>
    <property type="project" value="InterPro"/>
</dbReference>
<name>A0A1V2ULG8_ENTMU</name>
<evidence type="ECO:0000313" key="6">
    <source>
        <dbReference type="Proteomes" id="UP000189299"/>
    </source>
</evidence>
<proteinExistence type="predicted"/>
<dbReference type="InterPro" id="IPR050204">
    <property type="entry name" value="AraC_XylS_family_regulators"/>
</dbReference>
<comment type="caution">
    <text evidence="5">The sequence shown here is derived from an EMBL/GenBank/DDBJ whole genome shotgun (WGS) entry which is preliminary data.</text>
</comment>
<dbReference type="RefSeq" id="WP_077151434.1">
    <property type="nucleotide sequence ID" value="NZ_CABMMO010000004.1"/>
</dbReference>
<keyword evidence="1" id="KW-0805">Transcription regulation</keyword>
<evidence type="ECO:0000256" key="2">
    <source>
        <dbReference type="ARBA" id="ARBA00023125"/>
    </source>
</evidence>
<accession>A0A1V2ULG8</accession>
<dbReference type="Pfam" id="PF12833">
    <property type="entry name" value="HTH_18"/>
    <property type="match status" value="1"/>
</dbReference>